<keyword evidence="1" id="KW-0472">Membrane</keyword>
<dbReference type="GO" id="GO:0061617">
    <property type="term" value="C:MICOS complex"/>
    <property type="evidence" value="ECO:0007669"/>
    <property type="project" value="UniProtKB-UniRule"/>
</dbReference>
<dbReference type="GO" id="GO:0044284">
    <property type="term" value="C:mitochondrial crista junction"/>
    <property type="evidence" value="ECO:0007669"/>
    <property type="project" value="TreeGrafter"/>
</dbReference>
<protein>
    <recommendedName>
        <fullName evidence="1">MICOS complex subunit</fullName>
    </recommendedName>
</protein>
<comment type="subcellular location">
    <subcellularLocation>
        <location evidence="1">Mitochondrion inner membrane</location>
    </subcellularLocation>
</comment>
<evidence type="ECO:0000313" key="4">
    <source>
        <dbReference type="EMBL" id="KAK0754197.1"/>
    </source>
</evidence>
<proteinExistence type="predicted"/>
<evidence type="ECO:0000313" key="5">
    <source>
        <dbReference type="Proteomes" id="UP001172155"/>
    </source>
</evidence>
<dbReference type="GO" id="GO:0042407">
    <property type="term" value="P:cristae formation"/>
    <property type="evidence" value="ECO:0007669"/>
    <property type="project" value="InterPro"/>
</dbReference>
<comment type="caution">
    <text evidence="4">The sequence shown here is derived from an EMBL/GenBank/DDBJ whole genome shotgun (WGS) entry which is preliminary data.</text>
</comment>
<feature type="chain" id="PRO_5041323040" description="MICOS complex subunit" evidence="3">
    <location>
        <begin position="33"/>
        <end position="270"/>
    </location>
</feature>
<feature type="signal peptide" evidence="3">
    <location>
        <begin position="1"/>
        <end position="32"/>
    </location>
</feature>
<comment type="function">
    <text evidence="1">Component of the MICOS complex, a large protein complex of the mitochondrial inner membrane that plays crucial roles in the maintenance of crista junctions, inner membrane architecture, and formation of contact sites to the outer membrane.</text>
</comment>
<sequence length="270" mass="28744">MAARVLLQRRAAPLTAALVVGTIAFAPRVAHAEATEERRFSKKPIYDDDYNFFPTSKTAPATTTVATTSAPPTDNVDPIAPSTTIIPANTTLPTTRRPSPSPTALLAAQIRHGRLFLYQQSCTAEDAVNAGMARLFRLEHSFTSTLSSLAPARESGERLMPGLLYVLVAGMAGSIVARNRGVVLRGATPLALALGAAWSVLPVTMGNVGALAWRYEQRVPAVAEAHVRVRDGVAKGVSFARVHANLGERKLTEAIGAARERVEGWVSKGK</sequence>
<keyword evidence="1" id="KW-0999">Mitochondrion inner membrane</keyword>
<comment type="subunit">
    <text evidence="1">Component of the mitochondrial contact site and cristae organizing system (MICOS) complex.</text>
</comment>
<evidence type="ECO:0000256" key="2">
    <source>
        <dbReference type="SAM" id="MobiDB-lite"/>
    </source>
</evidence>
<keyword evidence="3" id="KW-0732">Signal</keyword>
<dbReference type="AlphaFoldDB" id="A0AA40FAE3"/>
<dbReference type="PANTHER" id="PTHR28268:SF1">
    <property type="entry name" value="MICOS SUBUNIT MIC26"/>
    <property type="match status" value="1"/>
</dbReference>
<evidence type="ECO:0000256" key="1">
    <source>
        <dbReference type="RuleBase" id="RU363021"/>
    </source>
</evidence>
<dbReference type="EMBL" id="JAUKUD010000001">
    <property type="protein sequence ID" value="KAK0754197.1"/>
    <property type="molecule type" value="Genomic_DNA"/>
</dbReference>
<keyword evidence="5" id="KW-1185">Reference proteome</keyword>
<evidence type="ECO:0000256" key="3">
    <source>
        <dbReference type="SAM" id="SignalP"/>
    </source>
</evidence>
<dbReference type="InterPro" id="IPR033181">
    <property type="entry name" value="Mic26_fungi"/>
</dbReference>
<accession>A0AA40FAE3</accession>
<dbReference type="InterPro" id="IPR019166">
    <property type="entry name" value="MIC26/MIC27"/>
</dbReference>
<organism evidence="4 5">
    <name type="scientific">Schizothecium vesticola</name>
    <dbReference type="NCBI Taxonomy" id="314040"/>
    <lineage>
        <taxon>Eukaryota</taxon>
        <taxon>Fungi</taxon>
        <taxon>Dikarya</taxon>
        <taxon>Ascomycota</taxon>
        <taxon>Pezizomycotina</taxon>
        <taxon>Sordariomycetes</taxon>
        <taxon>Sordariomycetidae</taxon>
        <taxon>Sordariales</taxon>
        <taxon>Schizotheciaceae</taxon>
        <taxon>Schizothecium</taxon>
    </lineage>
</organism>
<dbReference type="Proteomes" id="UP001172155">
    <property type="component" value="Unassembled WGS sequence"/>
</dbReference>
<dbReference type="PANTHER" id="PTHR28268">
    <property type="entry name" value="MICOS SUBUNIT MIC26"/>
    <property type="match status" value="1"/>
</dbReference>
<dbReference type="Pfam" id="PF09769">
    <property type="entry name" value="ApoO"/>
    <property type="match status" value="1"/>
</dbReference>
<keyword evidence="1" id="KW-0496">Mitochondrion</keyword>
<name>A0AA40FAE3_9PEZI</name>
<feature type="region of interest" description="Disordered" evidence="2">
    <location>
        <begin position="63"/>
        <end position="102"/>
    </location>
</feature>
<reference evidence="4" key="1">
    <citation type="submission" date="2023-06" db="EMBL/GenBank/DDBJ databases">
        <title>Genome-scale phylogeny and comparative genomics of the fungal order Sordariales.</title>
        <authorList>
            <consortium name="Lawrence Berkeley National Laboratory"/>
            <person name="Hensen N."/>
            <person name="Bonometti L."/>
            <person name="Westerberg I."/>
            <person name="Brannstrom I.O."/>
            <person name="Guillou S."/>
            <person name="Cros-Aarteil S."/>
            <person name="Calhoun S."/>
            <person name="Haridas S."/>
            <person name="Kuo A."/>
            <person name="Mondo S."/>
            <person name="Pangilinan J."/>
            <person name="Riley R."/>
            <person name="LaButti K."/>
            <person name="Andreopoulos B."/>
            <person name="Lipzen A."/>
            <person name="Chen C."/>
            <person name="Yanf M."/>
            <person name="Daum C."/>
            <person name="Ng V."/>
            <person name="Clum A."/>
            <person name="Steindorff A."/>
            <person name="Ohm R."/>
            <person name="Martin F."/>
            <person name="Silar P."/>
            <person name="Natvig D."/>
            <person name="Lalanne C."/>
            <person name="Gautier V."/>
            <person name="Ament-velasquez S.L."/>
            <person name="Kruys A."/>
            <person name="Hutchinson M.I."/>
            <person name="Powell A.J."/>
            <person name="Barry K."/>
            <person name="Miller A.N."/>
            <person name="Grigoriev I.V."/>
            <person name="Debuchy R."/>
            <person name="Gladieux P."/>
            <person name="Thoren M.H."/>
            <person name="Johannesson H."/>
        </authorList>
    </citation>
    <scope>NUCLEOTIDE SEQUENCE</scope>
    <source>
        <strain evidence="4">SMH3187-1</strain>
    </source>
</reference>
<feature type="compositionally biased region" description="Low complexity" evidence="2">
    <location>
        <begin position="63"/>
        <end position="73"/>
    </location>
</feature>
<gene>
    <name evidence="4" type="ORF">B0T18DRAFT_484734</name>
</gene>